<evidence type="ECO:0000256" key="10">
    <source>
        <dbReference type="ARBA" id="ARBA00032441"/>
    </source>
</evidence>
<dbReference type="RefSeq" id="WP_294169359.1">
    <property type="nucleotide sequence ID" value="NZ_CADCWA010000099.1"/>
</dbReference>
<keyword evidence="6" id="KW-0479">Metal-binding</keyword>
<accession>A0A6J4TA25</accession>
<reference evidence="11" key="1">
    <citation type="submission" date="2020-02" db="EMBL/GenBank/DDBJ databases">
        <authorList>
            <person name="Meier V. D."/>
        </authorList>
    </citation>
    <scope>NUCLEOTIDE SEQUENCE</scope>
    <source>
        <strain evidence="11">AVDCRST_MAG31</strain>
    </source>
</reference>
<keyword evidence="8" id="KW-0067">ATP-binding</keyword>
<dbReference type="AlphaFoldDB" id="A0A6J4TA25"/>
<keyword evidence="9" id="KW-0460">Magnesium</keyword>
<dbReference type="PANTHER" id="PTHR33540:SF2">
    <property type="entry name" value="TRNA THREONYLCARBAMOYLADENOSINE BIOSYNTHESIS PROTEIN TSAE"/>
    <property type="match status" value="1"/>
</dbReference>
<name>A0A6J4TA25_9SPHN</name>
<evidence type="ECO:0000256" key="1">
    <source>
        <dbReference type="ARBA" id="ARBA00004496"/>
    </source>
</evidence>
<evidence type="ECO:0000256" key="9">
    <source>
        <dbReference type="ARBA" id="ARBA00022842"/>
    </source>
</evidence>
<dbReference type="GO" id="GO:0002949">
    <property type="term" value="P:tRNA threonylcarbamoyladenosine modification"/>
    <property type="evidence" value="ECO:0007669"/>
    <property type="project" value="InterPro"/>
</dbReference>
<evidence type="ECO:0000313" key="11">
    <source>
        <dbReference type="EMBL" id="CAA9518154.1"/>
    </source>
</evidence>
<dbReference type="Gene3D" id="3.40.50.300">
    <property type="entry name" value="P-loop containing nucleotide triphosphate hydrolases"/>
    <property type="match status" value="1"/>
</dbReference>
<evidence type="ECO:0000256" key="7">
    <source>
        <dbReference type="ARBA" id="ARBA00022741"/>
    </source>
</evidence>
<evidence type="ECO:0000256" key="3">
    <source>
        <dbReference type="ARBA" id="ARBA00019010"/>
    </source>
</evidence>
<gene>
    <name evidence="11" type="ORF">AVDCRST_MAG31-1418</name>
</gene>
<dbReference type="Pfam" id="PF02367">
    <property type="entry name" value="TsaE"/>
    <property type="match status" value="1"/>
</dbReference>
<dbReference type="GO" id="GO:0005737">
    <property type="term" value="C:cytoplasm"/>
    <property type="evidence" value="ECO:0007669"/>
    <property type="project" value="UniProtKB-SubCell"/>
</dbReference>
<dbReference type="GO" id="GO:0046872">
    <property type="term" value="F:metal ion binding"/>
    <property type="evidence" value="ECO:0007669"/>
    <property type="project" value="UniProtKB-KW"/>
</dbReference>
<comment type="similarity">
    <text evidence="2">Belongs to the TsaE family.</text>
</comment>
<dbReference type="EMBL" id="CADCWA010000099">
    <property type="protein sequence ID" value="CAA9518154.1"/>
    <property type="molecule type" value="Genomic_DNA"/>
</dbReference>
<evidence type="ECO:0000256" key="4">
    <source>
        <dbReference type="ARBA" id="ARBA00022490"/>
    </source>
</evidence>
<dbReference type="PANTHER" id="PTHR33540">
    <property type="entry name" value="TRNA THREONYLCARBAMOYLADENOSINE BIOSYNTHESIS PROTEIN TSAE"/>
    <property type="match status" value="1"/>
</dbReference>
<organism evidence="11">
    <name type="scientific">uncultured Sphingomonas sp</name>
    <dbReference type="NCBI Taxonomy" id="158754"/>
    <lineage>
        <taxon>Bacteria</taxon>
        <taxon>Pseudomonadati</taxon>
        <taxon>Pseudomonadota</taxon>
        <taxon>Alphaproteobacteria</taxon>
        <taxon>Sphingomonadales</taxon>
        <taxon>Sphingomonadaceae</taxon>
        <taxon>Sphingomonas</taxon>
        <taxon>environmental samples</taxon>
    </lineage>
</organism>
<evidence type="ECO:0000256" key="8">
    <source>
        <dbReference type="ARBA" id="ARBA00022840"/>
    </source>
</evidence>
<sequence>MILEDEAATERVGRGLAATLRPGDVVTLSGPLGAGKTALARAILRGAGHGGEVPSPTFAIVQPYDDLPLPIWHCDLYRLEAAPELDELGLDEVLAEGALLVEWPERAGAAAWPQALRLFLQFADGGARGLTAHVPAAWKGRWPLPR</sequence>
<evidence type="ECO:0000256" key="6">
    <source>
        <dbReference type="ARBA" id="ARBA00022723"/>
    </source>
</evidence>
<dbReference type="GO" id="GO:0005524">
    <property type="term" value="F:ATP binding"/>
    <property type="evidence" value="ECO:0007669"/>
    <property type="project" value="UniProtKB-KW"/>
</dbReference>
<proteinExistence type="inferred from homology"/>
<keyword evidence="7" id="KW-0547">Nucleotide-binding</keyword>
<dbReference type="SUPFAM" id="SSF52540">
    <property type="entry name" value="P-loop containing nucleoside triphosphate hydrolases"/>
    <property type="match status" value="1"/>
</dbReference>
<protein>
    <recommendedName>
        <fullName evidence="3">tRNA threonylcarbamoyladenosine biosynthesis protein TsaE</fullName>
    </recommendedName>
    <alternativeName>
        <fullName evidence="10">t(6)A37 threonylcarbamoyladenosine biosynthesis protein TsaE</fullName>
    </alternativeName>
</protein>
<comment type="subcellular location">
    <subcellularLocation>
        <location evidence="1">Cytoplasm</location>
    </subcellularLocation>
</comment>
<evidence type="ECO:0000256" key="5">
    <source>
        <dbReference type="ARBA" id="ARBA00022694"/>
    </source>
</evidence>
<evidence type="ECO:0000256" key="2">
    <source>
        <dbReference type="ARBA" id="ARBA00007599"/>
    </source>
</evidence>
<keyword evidence="4" id="KW-0963">Cytoplasm</keyword>
<dbReference type="InterPro" id="IPR027417">
    <property type="entry name" value="P-loop_NTPase"/>
</dbReference>
<dbReference type="InterPro" id="IPR003442">
    <property type="entry name" value="T6A_TsaE"/>
</dbReference>
<keyword evidence="5" id="KW-0819">tRNA processing</keyword>
<dbReference type="NCBIfam" id="TIGR00150">
    <property type="entry name" value="T6A_YjeE"/>
    <property type="match status" value="1"/>
</dbReference>